<dbReference type="OrthoDB" id="9762833at2"/>
<keyword evidence="3" id="KW-1185">Reference proteome</keyword>
<dbReference type="SUPFAM" id="SSF161070">
    <property type="entry name" value="SNF-like"/>
    <property type="match status" value="1"/>
</dbReference>
<dbReference type="Proteomes" id="UP000198556">
    <property type="component" value="Unassembled WGS sequence"/>
</dbReference>
<feature type="transmembrane region" description="Helical" evidence="1">
    <location>
        <begin position="12"/>
        <end position="31"/>
    </location>
</feature>
<keyword evidence="1" id="KW-0812">Transmembrane</keyword>
<name>A0A1H9PDU7_9LACT</name>
<accession>A0A1H9PDU7</accession>
<keyword evidence="1" id="KW-1133">Transmembrane helix</keyword>
<dbReference type="EMBL" id="FOGF01000055">
    <property type="protein sequence ID" value="SER46095.1"/>
    <property type="molecule type" value="Genomic_DNA"/>
</dbReference>
<evidence type="ECO:0000256" key="1">
    <source>
        <dbReference type="SAM" id="Phobius"/>
    </source>
</evidence>
<sequence length="82" mass="9252">MQLLDFVDFLSNSILMPIVAIVTCLFVGFVLKPETIIEEIEHGGAQFKRKKMYALMIKYVAPWLMLLVLLSSIAQGFGILSF</sequence>
<evidence type="ECO:0000313" key="2">
    <source>
        <dbReference type="EMBL" id="SER46095.1"/>
    </source>
</evidence>
<dbReference type="STRING" id="137733.SAMN05421767_1555"/>
<reference evidence="2 3" key="1">
    <citation type="submission" date="2016-10" db="EMBL/GenBank/DDBJ databases">
        <authorList>
            <person name="de Groot N.N."/>
        </authorList>
    </citation>
    <scope>NUCLEOTIDE SEQUENCE [LARGE SCALE GENOMIC DNA]</scope>
    <source>
        <strain evidence="2 3">DSM 15827</strain>
    </source>
</reference>
<protein>
    <submittedName>
        <fullName evidence="2">Neurotransmitter:Na+ symporter, NSS family</fullName>
    </submittedName>
</protein>
<gene>
    <name evidence="2" type="ORF">SAMN05421767_1555</name>
</gene>
<dbReference type="InterPro" id="IPR037272">
    <property type="entry name" value="SNS_sf"/>
</dbReference>
<proteinExistence type="predicted"/>
<organism evidence="2 3">
    <name type="scientific">Granulicatella balaenopterae</name>
    <dbReference type="NCBI Taxonomy" id="137733"/>
    <lineage>
        <taxon>Bacteria</taxon>
        <taxon>Bacillati</taxon>
        <taxon>Bacillota</taxon>
        <taxon>Bacilli</taxon>
        <taxon>Lactobacillales</taxon>
        <taxon>Carnobacteriaceae</taxon>
        <taxon>Granulicatella</taxon>
    </lineage>
</organism>
<evidence type="ECO:0000313" key="3">
    <source>
        <dbReference type="Proteomes" id="UP000198556"/>
    </source>
</evidence>
<keyword evidence="1" id="KW-0472">Membrane</keyword>
<feature type="transmembrane region" description="Helical" evidence="1">
    <location>
        <begin position="52"/>
        <end position="74"/>
    </location>
</feature>
<dbReference type="AlphaFoldDB" id="A0A1H9PDU7"/>